<evidence type="ECO:0000256" key="3">
    <source>
        <dbReference type="ARBA" id="ARBA00022490"/>
    </source>
</evidence>
<keyword evidence="4 12" id="KW-0489">Methyltransferase</keyword>
<dbReference type="Gene3D" id="3.40.50.150">
    <property type="entry name" value="Vaccinia Virus protein VP39"/>
    <property type="match status" value="1"/>
</dbReference>
<keyword evidence="9" id="KW-0862">Zinc</keyword>
<dbReference type="AlphaFoldDB" id="A0A1Q3EP35"/>
<dbReference type="Pfam" id="PF21137">
    <property type="entry name" value="ANM3_C2H2_Zf"/>
    <property type="match status" value="1"/>
</dbReference>
<feature type="domain" description="Protein arginine N-methyltransferase" evidence="16">
    <location>
        <begin position="349"/>
        <end position="443"/>
    </location>
</feature>
<dbReference type="GO" id="GO:0032259">
    <property type="term" value="P:methylation"/>
    <property type="evidence" value="ECO:0007669"/>
    <property type="project" value="UniProtKB-KW"/>
</dbReference>
<dbReference type="FunFam" id="3.40.50.150:FF:000003">
    <property type="entry name" value="Blast:Protein arginine N-methyltransferase 1"/>
    <property type="match status" value="1"/>
</dbReference>
<evidence type="ECO:0000256" key="1">
    <source>
        <dbReference type="ARBA" id="ARBA00004514"/>
    </source>
</evidence>
<organism evidence="17 18">
    <name type="scientific">Lentinula edodes</name>
    <name type="common">Shiitake mushroom</name>
    <name type="synonym">Lentinus edodes</name>
    <dbReference type="NCBI Taxonomy" id="5353"/>
    <lineage>
        <taxon>Eukaryota</taxon>
        <taxon>Fungi</taxon>
        <taxon>Dikarya</taxon>
        <taxon>Basidiomycota</taxon>
        <taxon>Agaricomycotina</taxon>
        <taxon>Agaricomycetes</taxon>
        <taxon>Agaricomycetidae</taxon>
        <taxon>Agaricales</taxon>
        <taxon>Marasmiineae</taxon>
        <taxon>Omphalotaceae</taxon>
        <taxon>Lentinula</taxon>
    </lineage>
</organism>
<evidence type="ECO:0000259" key="16">
    <source>
        <dbReference type="Pfam" id="PF22528"/>
    </source>
</evidence>
<dbReference type="SUPFAM" id="SSF57667">
    <property type="entry name" value="beta-beta-alpha zinc fingers"/>
    <property type="match status" value="1"/>
</dbReference>
<dbReference type="InterPro" id="IPR026992">
    <property type="entry name" value="DIOX_N"/>
</dbReference>
<dbReference type="Proteomes" id="UP000188533">
    <property type="component" value="Unassembled WGS sequence"/>
</dbReference>
<dbReference type="EMBL" id="BDGU01000878">
    <property type="protein sequence ID" value="GAW08969.1"/>
    <property type="molecule type" value="Genomic_DNA"/>
</dbReference>
<dbReference type="Pfam" id="PF14226">
    <property type="entry name" value="DIOX_N"/>
    <property type="match status" value="1"/>
</dbReference>
<comment type="catalytic activity">
    <reaction evidence="11">
        <text>L-arginyl-[protein] + S-adenosyl-L-methionine = N(omega)-methyl-L-arginyl-[protein] + S-adenosyl-L-homocysteine + H(+)</text>
        <dbReference type="Rhea" id="RHEA:48100"/>
        <dbReference type="Rhea" id="RHEA-COMP:10532"/>
        <dbReference type="Rhea" id="RHEA-COMP:11990"/>
        <dbReference type="ChEBI" id="CHEBI:15378"/>
        <dbReference type="ChEBI" id="CHEBI:29965"/>
        <dbReference type="ChEBI" id="CHEBI:57856"/>
        <dbReference type="ChEBI" id="CHEBI:59789"/>
        <dbReference type="ChEBI" id="CHEBI:65280"/>
    </reaction>
    <physiologicalReaction direction="left-to-right" evidence="11">
        <dbReference type="Rhea" id="RHEA:48101"/>
    </physiologicalReaction>
</comment>
<protein>
    <recommendedName>
        <fullName evidence="2">type I protein arginine methyltransferase</fullName>
        <ecNumber evidence="2">2.1.1.319</ecNumber>
    </recommendedName>
</protein>
<evidence type="ECO:0000259" key="14">
    <source>
        <dbReference type="Pfam" id="PF14226"/>
    </source>
</evidence>
<evidence type="ECO:0000313" key="18">
    <source>
        <dbReference type="Proteomes" id="UP000188533"/>
    </source>
</evidence>
<dbReference type="InterPro" id="IPR055135">
    <property type="entry name" value="PRMT_dom"/>
</dbReference>
<feature type="region of interest" description="Disordered" evidence="13">
    <location>
        <begin position="471"/>
        <end position="491"/>
    </location>
</feature>
<feature type="domain" description="Protein arginine N-methyltransferase" evidence="16">
    <location>
        <begin position="500"/>
        <end position="559"/>
    </location>
</feature>
<dbReference type="EC" id="2.1.1.319" evidence="2"/>
<dbReference type="STRING" id="5353.A0A1Q3EP35"/>
<dbReference type="InterPro" id="IPR049482">
    <property type="entry name" value="ANM3-like_C2H2_Zf"/>
</dbReference>
<dbReference type="Pfam" id="PF22528">
    <property type="entry name" value="PRMT_C"/>
    <property type="match status" value="2"/>
</dbReference>
<evidence type="ECO:0000256" key="2">
    <source>
        <dbReference type="ARBA" id="ARBA00011925"/>
    </source>
</evidence>
<evidence type="ECO:0000256" key="12">
    <source>
        <dbReference type="PROSITE-ProRule" id="PRU01015"/>
    </source>
</evidence>
<evidence type="ECO:0000256" key="8">
    <source>
        <dbReference type="ARBA" id="ARBA00022771"/>
    </source>
</evidence>
<dbReference type="Pfam" id="PF06325">
    <property type="entry name" value="PrmA"/>
    <property type="match status" value="1"/>
</dbReference>
<dbReference type="GO" id="GO:0005829">
    <property type="term" value="C:cytosol"/>
    <property type="evidence" value="ECO:0007669"/>
    <property type="project" value="UniProtKB-SubCell"/>
</dbReference>
<keyword evidence="3" id="KW-0963">Cytoplasm</keyword>
<feature type="domain" description="Non-haem dioxygenase N-terminal" evidence="14">
    <location>
        <begin position="589"/>
        <end position="656"/>
    </location>
</feature>
<dbReference type="CDD" id="cd02440">
    <property type="entry name" value="AdoMet_MTases"/>
    <property type="match status" value="1"/>
</dbReference>
<comment type="catalytic activity">
    <reaction evidence="10">
        <text>L-arginyl-[protein] + 2 S-adenosyl-L-methionine = N(omega),N(omega)-dimethyl-L-arginyl-[protein] + 2 S-adenosyl-L-homocysteine + 2 H(+)</text>
        <dbReference type="Rhea" id="RHEA:48096"/>
        <dbReference type="Rhea" id="RHEA-COMP:10532"/>
        <dbReference type="Rhea" id="RHEA-COMP:11991"/>
        <dbReference type="ChEBI" id="CHEBI:15378"/>
        <dbReference type="ChEBI" id="CHEBI:29965"/>
        <dbReference type="ChEBI" id="CHEBI:57856"/>
        <dbReference type="ChEBI" id="CHEBI:59789"/>
        <dbReference type="ChEBI" id="CHEBI:61897"/>
        <dbReference type="EC" id="2.1.1.319"/>
    </reaction>
    <physiologicalReaction direction="left-to-right" evidence="10">
        <dbReference type="Rhea" id="RHEA:48097"/>
    </physiologicalReaction>
</comment>
<keyword evidence="5 12" id="KW-0808">Transferase</keyword>
<evidence type="ECO:0000259" key="15">
    <source>
        <dbReference type="Pfam" id="PF21137"/>
    </source>
</evidence>
<comment type="caution">
    <text evidence="17">The sequence shown here is derived from an EMBL/GenBank/DDBJ whole genome shotgun (WGS) entry which is preliminary data.</text>
</comment>
<accession>A0A1Q3EP35</accession>
<feature type="region of interest" description="Disordered" evidence="13">
    <location>
        <begin position="1"/>
        <end position="40"/>
    </location>
</feature>
<feature type="compositionally biased region" description="Acidic residues" evidence="13">
    <location>
        <begin position="23"/>
        <end position="35"/>
    </location>
</feature>
<name>A0A1Q3EP35_LENED</name>
<dbReference type="GO" id="GO:0008270">
    <property type="term" value="F:zinc ion binding"/>
    <property type="evidence" value="ECO:0007669"/>
    <property type="project" value="UniProtKB-KW"/>
</dbReference>
<dbReference type="GO" id="GO:0035242">
    <property type="term" value="F:protein-arginine omega-N asymmetric methyltransferase activity"/>
    <property type="evidence" value="ECO:0007669"/>
    <property type="project" value="UniProtKB-EC"/>
</dbReference>
<keyword evidence="8" id="KW-0863">Zinc-finger</keyword>
<evidence type="ECO:0000256" key="7">
    <source>
        <dbReference type="ARBA" id="ARBA00022723"/>
    </source>
</evidence>
<dbReference type="SUPFAM" id="SSF53335">
    <property type="entry name" value="S-adenosyl-L-methionine-dependent methyltransferases"/>
    <property type="match status" value="1"/>
</dbReference>
<keyword evidence="18" id="KW-1185">Reference proteome</keyword>
<dbReference type="GO" id="GO:0042054">
    <property type="term" value="F:histone methyltransferase activity"/>
    <property type="evidence" value="ECO:0007669"/>
    <property type="project" value="TreeGrafter"/>
</dbReference>
<evidence type="ECO:0000256" key="6">
    <source>
        <dbReference type="ARBA" id="ARBA00022691"/>
    </source>
</evidence>
<comment type="subcellular location">
    <subcellularLocation>
        <location evidence="1">Cytoplasm</location>
        <location evidence="1">Cytosol</location>
    </subcellularLocation>
</comment>
<evidence type="ECO:0000256" key="13">
    <source>
        <dbReference type="SAM" id="MobiDB-lite"/>
    </source>
</evidence>
<evidence type="ECO:0000256" key="4">
    <source>
        <dbReference type="ARBA" id="ARBA00022603"/>
    </source>
</evidence>
<dbReference type="PROSITE" id="PS51678">
    <property type="entry name" value="SAM_MT_PRMT"/>
    <property type="match status" value="1"/>
</dbReference>
<dbReference type="InterPro" id="IPR029063">
    <property type="entry name" value="SAM-dependent_MTases_sf"/>
</dbReference>
<proteinExistence type="predicted"/>
<dbReference type="InterPro" id="IPR027443">
    <property type="entry name" value="IPNS-like_sf"/>
</dbReference>
<evidence type="ECO:0000256" key="9">
    <source>
        <dbReference type="ARBA" id="ARBA00022833"/>
    </source>
</evidence>
<keyword evidence="7" id="KW-0479">Metal-binding</keyword>
<dbReference type="GO" id="GO:0005634">
    <property type="term" value="C:nucleus"/>
    <property type="evidence" value="ECO:0007669"/>
    <property type="project" value="TreeGrafter"/>
</dbReference>
<feature type="domain" description="Protein arginine N-methyltransferase 3-like C2H2 zinc finger" evidence="15">
    <location>
        <begin position="75"/>
        <end position="120"/>
    </location>
</feature>
<evidence type="ECO:0000313" key="17">
    <source>
        <dbReference type="EMBL" id="GAW08969.1"/>
    </source>
</evidence>
<reference evidence="17 18" key="1">
    <citation type="submission" date="2016-08" db="EMBL/GenBank/DDBJ databases">
        <authorList>
            <consortium name="Lentinula edodes genome sequencing consortium"/>
            <person name="Sakamoto Y."/>
            <person name="Nakade K."/>
            <person name="Sato S."/>
            <person name="Yoshida Y."/>
            <person name="Miyazaki K."/>
            <person name="Natsume S."/>
            <person name="Konno N."/>
        </authorList>
    </citation>
    <scope>NUCLEOTIDE SEQUENCE [LARGE SCALE GENOMIC DNA]</scope>
    <source>
        <strain evidence="17 18">NBRC 111202</strain>
    </source>
</reference>
<dbReference type="PANTHER" id="PTHR11006">
    <property type="entry name" value="PROTEIN ARGININE N-METHYLTRANSFERASE"/>
    <property type="match status" value="1"/>
</dbReference>
<evidence type="ECO:0000256" key="10">
    <source>
        <dbReference type="ARBA" id="ARBA00047384"/>
    </source>
</evidence>
<evidence type="ECO:0000256" key="11">
    <source>
        <dbReference type="ARBA" id="ARBA00049303"/>
    </source>
</evidence>
<dbReference type="Gene3D" id="2.60.120.330">
    <property type="entry name" value="B-lactam Antibiotic, Isopenicillin N Synthase, Chain"/>
    <property type="match status" value="1"/>
</dbReference>
<dbReference type="InterPro" id="IPR025799">
    <property type="entry name" value="Arg_MeTrfase"/>
</dbReference>
<gene>
    <name evidence="17" type="ORF">LENED_011083</name>
</gene>
<sequence length="663" mass="74571">MSIHFHPTDPIIEDDHDANLPSSDEDEDETWDDWISDSSTQRGDCRSLFDNKTGNVEDIIAYDKAAHGFDLNEACARLSLDVHGRIRLINFIRQTKPAPANITSLTGKESFFTSDDFLRPVVEDDPMLRYQPDDWTDSEDEDSLSTDRRIRLLEQKLTETKRDFQEYRKIVNQRFNLGQTAEPSGLPPKRDDDSHYFESYGANDIHAVMIQDKVRTSTYARYILGTPSVFENAIVLDVGCGTGILSLFAARAGARKVFAVDASDIAMKAEKIVKANDLDSVITVIRGKVEDIQLPEGAKVDVIISEWMGYALLYESMLDSVLVARDRFLKLDGVMAPAHSKMMLGLCDASEIVKDRITFWNDVYGFDMSVMAEELYHEAVIDVVGSHAMLSTPSVVKELHLSSITTRQLDFISSFKLTSSVDRRTKVTAFILYFDTFFTASGNPVASEKEVDVIQENDAVVAEVWPLGGRPAPQRRMSQHHKKEKSVEKPAGDATKTDVVTSFSTGPKSIPTHWKQTLFLLKEPFVVDEGYVVYGHFHCRKSVSNSREIDVEIHYTVQDVEGQNENPEVIVQMFKIQYANIAQTSFKTIPIIDLSHIISNGADISVRRTLATEIRNACINVGFFYVANHGVPQTLIEDFVSQSKEFFALPLESKLKESLHLLL</sequence>
<dbReference type="Gene3D" id="2.70.160.11">
    <property type="entry name" value="Hnrnp arginine n-methyltransferase1"/>
    <property type="match status" value="1"/>
</dbReference>
<evidence type="ECO:0000256" key="5">
    <source>
        <dbReference type="ARBA" id="ARBA00022679"/>
    </source>
</evidence>
<dbReference type="InterPro" id="IPR036236">
    <property type="entry name" value="Znf_C2H2_sf"/>
</dbReference>
<dbReference type="PANTHER" id="PTHR11006:SF53">
    <property type="entry name" value="PROTEIN ARGININE N-METHYLTRANSFERASE 3"/>
    <property type="match status" value="1"/>
</dbReference>
<reference evidence="17 18" key="2">
    <citation type="submission" date="2017-02" db="EMBL/GenBank/DDBJ databases">
        <title>A genome survey and senescence transcriptome analysis in Lentinula edodes.</title>
        <authorList>
            <person name="Sakamoto Y."/>
            <person name="Nakade K."/>
            <person name="Sato S."/>
            <person name="Yoshida Y."/>
            <person name="Miyazaki K."/>
            <person name="Natsume S."/>
            <person name="Konno N."/>
        </authorList>
    </citation>
    <scope>NUCLEOTIDE SEQUENCE [LARGE SCALE GENOMIC DNA]</scope>
    <source>
        <strain evidence="17 18">NBRC 111202</strain>
    </source>
</reference>
<dbReference type="SUPFAM" id="SSF51197">
    <property type="entry name" value="Clavaminate synthase-like"/>
    <property type="match status" value="1"/>
</dbReference>
<keyword evidence="6 12" id="KW-0949">S-adenosyl-L-methionine</keyword>